<reference evidence="2" key="2">
    <citation type="submission" date="2016-09" db="EMBL/GenBank/DDBJ databases">
        <authorList>
            <person name="Capua I."/>
            <person name="De Benedictis P."/>
            <person name="Joannis T."/>
            <person name="Lombin L.H."/>
            <person name="Cattoli G."/>
        </authorList>
    </citation>
    <scope>NUCLEOTIDE SEQUENCE [LARGE SCALE GENOMIC DNA]</scope>
    <source>
        <strain evidence="2">MSU</strain>
    </source>
</reference>
<dbReference type="EMBL" id="MUHG01000025">
    <property type="protein sequence ID" value="OXB17254.1"/>
    <property type="molecule type" value="Genomic_DNA"/>
</dbReference>
<evidence type="ECO:0000313" key="5">
    <source>
        <dbReference type="Proteomes" id="UP000198319"/>
    </source>
</evidence>
<keyword evidence="5" id="KW-1185">Reference proteome</keyword>
<evidence type="ECO:0000313" key="3">
    <source>
        <dbReference type="EMBL" id="OXB17254.1"/>
    </source>
</evidence>
<sequence>MKNKKNIYILLPIVLMVWGAVLFQLFSFTNSDEIIIDNTPELMIKPLKLNKRQSFTIDVNYRDPFLGKMYAENTTPKAKPSGVRSPKVIKPKEALVWPVILYKGLISDNKEKNKVFVLIIDKKNYFMKIGDTENEIFLKSGDKESIYVKYKGELNLIMLQD</sequence>
<evidence type="ECO:0000313" key="2">
    <source>
        <dbReference type="EMBL" id="OHT43465.1"/>
    </source>
</evidence>
<dbReference type="AlphaFoldDB" id="A0A1S1J1V1"/>
<comment type="caution">
    <text evidence="2">The sequence shown here is derived from an EMBL/GenBank/DDBJ whole genome shotgun (WGS) entry which is preliminary data.</text>
</comment>
<keyword evidence="1" id="KW-0812">Transmembrane</keyword>
<reference evidence="4" key="1">
    <citation type="submission" date="2016-09" db="EMBL/GenBank/DDBJ databases">
        <authorList>
            <person name="Chen S."/>
            <person name="Walker E."/>
        </authorList>
    </citation>
    <scope>NUCLEOTIDE SEQUENCE [LARGE SCALE GENOMIC DNA]</scope>
    <source>
        <strain evidence="4">MSU</strain>
    </source>
</reference>
<dbReference type="Proteomes" id="UP000180252">
    <property type="component" value="Unassembled WGS sequence"/>
</dbReference>
<keyword evidence="1" id="KW-1133">Transmembrane helix</keyword>
<protein>
    <recommendedName>
        <fullName evidence="6">Type II secretion system protein GspC N-terminal domain-containing protein</fullName>
    </recommendedName>
</protein>
<evidence type="ECO:0000313" key="4">
    <source>
        <dbReference type="Proteomes" id="UP000180252"/>
    </source>
</evidence>
<dbReference type="OrthoDB" id="676730at2"/>
<feature type="transmembrane region" description="Helical" evidence="1">
    <location>
        <begin position="7"/>
        <end position="26"/>
    </location>
</feature>
<dbReference type="Proteomes" id="UP000198319">
    <property type="component" value="Unassembled WGS sequence"/>
</dbReference>
<name>A0A1S1J1V1_9FLAO</name>
<gene>
    <name evidence="3" type="ORF">B0A71_16650</name>
    <name evidence="2" type="ORF">BHE19_16900</name>
</gene>
<accession>A0A1S1J1V1</accession>
<dbReference type="RefSeq" id="WP_070908440.1">
    <property type="nucleotide sequence ID" value="NZ_MIKE01000027.1"/>
</dbReference>
<evidence type="ECO:0008006" key="6">
    <source>
        <dbReference type="Google" id="ProtNLM"/>
    </source>
</evidence>
<dbReference type="EMBL" id="MIKE01000027">
    <property type="protein sequence ID" value="OHT43465.1"/>
    <property type="molecule type" value="Genomic_DNA"/>
</dbReference>
<proteinExistence type="predicted"/>
<dbReference type="STRING" id="1278819.BHE19_16900"/>
<organism evidence="2 4">
    <name type="scientific">Flavobacterium tructae</name>
    <dbReference type="NCBI Taxonomy" id="1114873"/>
    <lineage>
        <taxon>Bacteria</taxon>
        <taxon>Pseudomonadati</taxon>
        <taxon>Bacteroidota</taxon>
        <taxon>Flavobacteriia</taxon>
        <taxon>Flavobacteriales</taxon>
        <taxon>Flavobacteriaceae</taxon>
        <taxon>Flavobacterium</taxon>
    </lineage>
</organism>
<reference evidence="3 5" key="3">
    <citation type="submission" date="2016-11" db="EMBL/GenBank/DDBJ databases">
        <title>Whole genomes of Flavobacteriaceae.</title>
        <authorList>
            <person name="Stine C."/>
            <person name="Li C."/>
            <person name="Tadesse D."/>
        </authorList>
    </citation>
    <scope>NUCLEOTIDE SEQUENCE [LARGE SCALE GENOMIC DNA]</scope>
    <source>
        <strain evidence="3 5">ATCC BAA-2541</strain>
    </source>
</reference>
<keyword evidence="1" id="KW-0472">Membrane</keyword>
<evidence type="ECO:0000256" key="1">
    <source>
        <dbReference type="SAM" id="Phobius"/>
    </source>
</evidence>